<evidence type="ECO:0000313" key="2">
    <source>
        <dbReference type="Proteomes" id="UP000060345"/>
    </source>
</evidence>
<sequence length="72" mass="8297">MRKVCGLNVYKDNVFVCIDKENGVKIQFNIGILNWNVDVFRNLQVSFCDASFSSEALRKKQREVNGKILLET</sequence>
<dbReference type="EMBL" id="CP012074">
    <property type="protein sequence ID" value="AKU69542.1"/>
    <property type="molecule type" value="Genomic_DNA"/>
</dbReference>
<evidence type="ECO:0000313" key="1">
    <source>
        <dbReference type="EMBL" id="AKU69542.1"/>
    </source>
</evidence>
<gene>
    <name evidence="1" type="ORF">ADJ77_07115</name>
</gene>
<protein>
    <submittedName>
        <fullName evidence="1">Uncharacterized protein</fullName>
    </submittedName>
</protein>
<reference evidence="1 2" key="1">
    <citation type="submission" date="2015-07" db="EMBL/GenBank/DDBJ databases">
        <authorList>
            <person name="Noorani M."/>
        </authorList>
    </citation>
    <scope>NUCLEOTIDE SEQUENCE [LARGE SCALE GENOMIC DNA]</scope>
    <source>
        <strain evidence="1 2">W1435</strain>
    </source>
</reference>
<dbReference type="Proteomes" id="UP000060345">
    <property type="component" value="Chromosome 1"/>
</dbReference>
<dbReference type="KEGG" id="pfus:ADJ77_07115"/>
<dbReference type="AlphaFoldDB" id="A0A0K1NKC9"/>
<proteinExistence type="predicted"/>
<organism evidence="1 2">
    <name type="scientific">Prevotella fusca JCM 17724</name>
    <dbReference type="NCBI Taxonomy" id="1236517"/>
    <lineage>
        <taxon>Bacteria</taxon>
        <taxon>Pseudomonadati</taxon>
        <taxon>Bacteroidota</taxon>
        <taxon>Bacteroidia</taxon>
        <taxon>Bacteroidales</taxon>
        <taxon>Prevotellaceae</taxon>
        <taxon>Prevotella</taxon>
    </lineage>
</organism>
<accession>A0A0K1NKC9</accession>
<name>A0A0K1NKC9_9BACT</name>